<evidence type="ECO:0000313" key="12">
    <source>
        <dbReference type="Proteomes" id="UP000825051"/>
    </source>
</evidence>
<comment type="function">
    <text evidence="1">Required for nicotinamide riboside transport across the inner membrane.</text>
</comment>
<keyword evidence="5" id="KW-0813">Transport</keyword>
<dbReference type="GO" id="GO:0005886">
    <property type="term" value="C:plasma membrane"/>
    <property type="evidence" value="ECO:0007669"/>
    <property type="project" value="UniProtKB-SubCell"/>
</dbReference>
<dbReference type="Proteomes" id="UP000825051">
    <property type="component" value="Chromosome"/>
</dbReference>
<dbReference type="PANTHER" id="PTHR36122:SF2">
    <property type="entry name" value="NICOTINAMIDE RIBOSIDE TRANSPORTER PNUC"/>
    <property type="match status" value="1"/>
</dbReference>
<dbReference type="PANTHER" id="PTHR36122">
    <property type="entry name" value="NICOTINAMIDE RIBOSIDE TRANSPORTER PNUC"/>
    <property type="match status" value="1"/>
</dbReference>
<evidence type="ECO:0000256" key="9">
    <source>
        <dbReference type="ARBA" id="ARBA00023136"/>
    </source>
</evidence>
<evidence type="ECO:0000256" key="8">
    <source>
        <dbReference type="ARBA" id="ARBA00022989"/>
    </source>
</evidence>
<dbReference type="EMBL" id="CP080507">
    <property type="protein sequence ID" value="QYM79703.1"/>
    <property type="molecule type" value="Genomic_DNA"/>
</dbReference>
<evidence type="ECO:0000256" key="5">
    <source>
        <dbReference type="ARBA" id="ARBA00022448"/>
    </source>
</evidence>
<evidence type="ECO:0000256" key="1">
    <source>
        <dbReference type="ARBA" id="ARBA00002672"/>
    </source>
</evidence>
<evidence type="ECO:0000256" key="10">
    <source>
        <dbReference type="SAM" id="Phobius"/>
    </source>
</evidence>
<dbReference type="Pfam" id="PF04973">
    <property type="entry name" value="NMN_transporter"/>
    <property type="match status" value="1"/>
</dbReference>
<feature type="transmembrane region" description="Helical" evidence="10">
    <location>
        <begin position="106"/>
        <end position="125"/>
    </location>
</feature>
<dbReference type="AlphaFoldDB" id="A0A8F9XKH6"/>
<accession>A0A8F9XKH6</accession>
<keyword evidence="6" id="KW-1003">Cell membrane</keyword>
<evidence type="ECO:0000256" key="6">
    <source>
        <dbReference type="ARBA" id="ARBA00022475"/>
    </source>
</evidence>
<sequence length="222" mass="24297">MNEVEHNILAGFVDASALDLANLVLGVVGVWLMIRRTLWAFPVGLVAVTVQGVLFWRSHFPADALLQVFFFVTLAWGWWHWARGGRTAADAAGETKAELPVGRLTWRGWLVTLGLATGAMVAWATMVGPWMGAAMPWRDAFIAMFSVAAQVLQARKNVENWPLWLAVNGVAIVSYWSAALAFTAFLYAIYLGLAVAGWRAWRKALRVQDAERAGAAAEGLKA</sequence>
<reference evidence="11" key="1">
    <citation type="submission" date="2021-08" db="EMBL/GenBank/DDBJ databases">
        <title>Genome of a novel bacterium of the phylum Verrucomicrobia, Oleiharenicola sp. KSB-15.</title>
        <authorList>
            <person name="Chung J.-H."/>
            <person name="Ahn J.-H."/>
            <person name="Yoon Y."/>
            <person name="Kim D.-Y."/>
            <person name="An S.-H."/>
            <person name="Park I."/>
            <person name="Yeon J."/>
        </authorList>
    </citation>
    <scope>NUCLEOTIDE SEQUENCE</scope>
    <source>
        <strain evidence="11">KSB-15</strain>
    </source>
</reference>
<evidence type="ECO:0000313" key="11">
    <source>
        <dbReference type="EMBL" id="QYM79703.1"/>
    </source>
</evidence>
<keyword evidence="8 10" id="KW-1133">Transmembrane helix</keyword>
<evidence type="ECO:0000256" key="4">
    <source>
        <dbReference type="ARBA" id="ARBA00017522"/>
    </source>
</evidence>
<evidence type="ECO:0000256" key="2">
    <source>
        <dbReference type="ARBA" id="ARBA00004651"/>
    </source>
</evidence>
<feature type="transmembrane region" description="Helical" evidence="10">
    <location>
        <begin position="39"/>
        <end position="57"/>
    </location>
</feature>
<keyword evidence="7 10" id="KW-0812">Transmembrane</keyword>
<evidence type="ECO:0000256" key="7">
    <source>
        <dbReference type="ARBA" id="ARBA00022692"/>
    </source>
</evidence>
<dbReference type="InterPro" id="IPR006419">
    <property type="entry name" value="NMN_transpt_PnuC"/>
</dbReference>
<name>A0A8F9XKH6_9BACT</name>
<comment type="subcellular location">
    <subcellularLocation>
        <location evidence="2">Cell membrane</location>
        <topology evidence="2">Multi-pass membrane protein</topology>
    </subcellularLocation>
</comment>
<keyword evidence="9 10" id="KW-0472">Membrane</keyword>
<dbReference type="GO" id="GO:0034257">
    <property type="term" value="F:nicotinamide riboside transmembrane transporter activity"/>
    <property type="evidence" value="ECO:0007669"/>
    <property type="project" value="InterPro"/>
</dbReference>
<gene>
    <name evidence="11" type="primary">pnuC</name>
    <name evidence="11" type="ORF">K0B96_03530</name>
</gene>
<dbReference type="NCBIfam" id="TIGR01528">
    <property type="entry name" value="NMN_trans_PnuC"/>
    <property type="match status" value="1"/>
</dbReference>
<evidence type="ECO:0000256" key="3">
    <source>
        <dbReference type="ARBA" id="ARBA00006669"/>
    </source>
</evidence>
<dbReference type="KEGG" id="ole:K0B96_03530"/>
<protein>
    <recommendedName>
        <fullName evidence="4">Nicotinamide riboside transporter PnuC</fullName>
    </recommendedName>
</protein>
<proteinExistence type="inferred from homology"/>
<feature type="transmembrane region" description="Helical" evidence="10">
    <location>
        <begin position="64"/>
        <end position="81"/>
    </location>
</feature>
<comment type="similarity">
    <text evidence="3">Belongs to the nicotinamide ribonucleoside (NR) uptake permease (TC 4.B.1) family.</text>
</comment>
<organism evidence="11 12">
    <name type="scientific">Horticoccus luteus</name>
    <dbReference type="NCBI Taxonomy" id="2862869"/>
    <lineage>
        <taxon>Bacteria</taxon>
        <taxon>Pseudomonadati</taxon>
        <taxon>Verrucomicrobiota</taxon>
        <taxon>Opitutia</taxon>
        <taxon>Opitutales</taxon>
        <taxon>Opitutaceae</taxon>
        <taxon>Horticoccus</taxon>
    </lineage>
</organism>
<dbReference type="RefSeq" id="WP_220163915.1">
    <property type="nucleotide sequence ID" value="NZ_CP080507.1"/>
</dbReference>
<keyword evidence="12" id="KW-1185">Reference proteome</keyword>
<feature type="transmembrane region" description="Helical" evidence="10">
    <location>
        <begin position="12"/>
        <end position="33"/>
    </location>
</feature>
<feature type="transmembrane region" description="Helical" evidence="10">
    <location>
        <begin position="175"/>
        <end position="198"/>
    </location>
</feature>